<dbReference type="AlphaFoldDB" id="A0A4S8X718"/>
<reference evidence="1 2" key="1">
    <citation type="submission" date="2018-10" db="EMBL/GenBank/DDBJ databases">
        <title>Fifty Aureobasidium pullulans genomes reveal a recombining polyextremotolerant generalist.</title>
        <authorList>
            <person name="Gostincar C."/>
            <person name="Turk M."/>
            <person name="Zajc J."/>
            <person name="Gunde-Cimerman N."/>
        </authorList>
    </citation>
    <scope>NUCLEOTIDE SEQUENCE [LARGE SCALE GENOMIC DNA]</scope>
    <source>
        <strain evidence="1 2">EXF-11013</strain>
    </source>
</reference>
<gene>
    <name evidence="1" type="ORF">D6D22_08248</name>
</gene>
<comment type="caution">
    <text evidence="1">The sequence shown here is derived from an EMBL/GenBank/DDBJ whole genome shotgun (WGS) entry which is preliminary data.</text>
</comment>
<protein>
    <submittedName>
        <fullName evidence="1">Uncharacterized protein</fullName>
    </submittedName>
</protein>
<sequence>MESWSGTLICTHLFRNGQLPKPEAMGRSLDVLALFLSLAANTGGKIKIARDNIHDKAQIAAYRYVTRFTVFMENAITPKSRVVDYFDRY</sequence>
<evidence type="ECO:0000313" key="2">
    <source>
        <dbReference type="Proteomes" id="UP000310687"/>
    </source>
</evidence>
<name>A0A4S8X718_AURPU</name>
<proteinExistence type="predicted"/>
<organism evidence="1 2">
    <name type="scientific">Aureobasidium pullulans</name>
    <name type="common">Black yeast</name>
    <name type="synonym">Pullularia pullulans</name>
    <dbReference type="NCBI Taxonomy" id="5580"/>
    <lineage>
        <taxon>Eukaryota</taxon>
        <taxon>Fungi</taxon>
        <taxon>Dikarya</taxon>
        <taxon>Ascomycota</taxon>
        <taxon>Pezizomycotina</taxon>
        <taxon>Dothideomycetes</taxon>
        <taxon>Dothideomycetidae</taxon>
        <taxon>Dothideales</taxon>
        <taxon>Saccotheciaceae</taxon>
        <taxon>Aureobasidium</taxon>
    </lineage>
</organism>
<dbReference type="EMBL" id="QZAL01000161">
    <property type="protein sequence ID" value="THW35239.1"/>
    <property type="molecule type" value="Genomic_DNA"/>
</dbReference>
<accession>A0A4S8X718</accession>
<dbReference type="Proteomes" id="UP000310687">
    <property type="component" value="Unassembled WGS sequence"/>
</dbReference>
<evidence type="ECO:0000313" key="1">
    <source>
        <dbReference type="EMBL" id="THW35239.1"/>
    </source>
</evidence>